<keyword evidence="2" id="KW-1185">Reference proteome</keyword>
<evidence type="ECO:0000313" key="1">
    <source>
        <dbReference type="EMBL" id="KAJ2850563.1"/>
    </source>
</evidence>
<reference evidence="1" key="1">
    <citation type="submission" date="2022-07" db="EMBL/GenBank/DDBJ databases">
        <title>Phylogenomic reconstructions and comparative analyses of Kickxellomycotina fungi.</title>
        <authorList>
            <person name="Reynolds N.K."/>
            <person name="Stajich J.E."/>
            <person name="Barry K."/>
            <person name="Grigoriev I.V."/>
            <person name="Crous P."/>
            <person name="Smith M.E."/>
        </authorList>
    </citation>
    <scope>NUCLEOTIDE SEQUENCE</scope>
    <source>
        <strain evidence="1">NRRL 1566</strain>
    </source>
</reference>
<sequence>MLEGKIIVEGRDSKPIDVENLFYYEHDLPPNHRIIHTYDDETTQSRPDRLTIYVDRENIFLNAFCM</sequence>
<comment type="caution">
    <text evidence="1">The sequence shown here is derived from an EMBL/GenBank/DDBJ whole genome shotgun (WGS) entry which is preliminary data.</text>
</comment>
<name>A0A9W8IAZ7_9FUNG</name>
<accession>A0A9W8IAZ7</accession>
<dbReference type="OrthoDB" id="5511784at2759"/>
<dbReference type="AlphaFoldDB" id="A0A9W8IAZ7"/>
<protein>
    <submittedName>
        <fullName evidence="1">Uncharacterized protein</fullName>
    </submittedName>
</protein>
<gene>
    <name evidence="1" type="ORF">IWW36_001813</name>
</gene>
<dbReference type="Proteomes" id="UP001139887">
    <property type="component" value="Unassembled WGS sequence"/>
</dbReference>
<proteinExistence type="predicted"/>
<organism evidence="1 2">
    <name type="scientific">Coemansia brasiliensis</name>
    <dbReference type="NCBI Taxonomy" id="2650707"/>
    <lineage>
        <taxon>Eukaryota</taxon>
        <taxon>Fungi</taxon>
        <taxon>Fungi incertae sedis</taxon>
        <taxon>Zoopagomycota</taxon>
        <taxon>Kickxellomycotina</taxon>
        <taxon>Kickxellomycetes</taxon>
        <taxon>Kickxellales</taxon>
        <taxon>Kickxellaceae</taxon>
        <taxon>Coemansia</taxon>
    </lineage>
</organism>
<dbReference type="EMBL" id="JANBUW010000029">
    <property type="protein sequence ID" value="KAJ2850563.1"/>
    <property type="molecule type" value="Genomic_DNA"/>
</dbReference>
<evidence type="ECO:0000313" key="2">
    <source>
        <dbReference type="Proteomes" id="UP001139887"/>
    </source>
</evidence>